<accession>A0A5C5VYI0</accession>
<organism evidence="6 7">
    <name type="scientific">Botrimarina hoheduenensis</name>
    <dbReference type="NCBI Taxonomy" id="2528000"/>
    <lineage>
        <taxon>Bacteria</taxon>
        <taxon>Pseudomonadati</taxon>
        <taxon>Planctomycetota</taxon>
        <taxon>Planctomycetia</taxon>
        <taxon>Pirellulales</taxon>
        <taxon>Lacipirellulaceae</taxon>
        <taxon>Botrimarina</taxon>
    </lineage>
</organism>
<dbReference type="SUPFAM" id="SSF109635">
    <property type="entry name" value="DnaK suppressor protein DksA, alpha-hairpin domain"/>
    <property type="match status" value="1"/>
</dbReference>
<dbReference type="PANTHER" id="PTHR33823">
    <property type="entry name" value="RNA POLYMERASE-BINDING TRANSCRIPTION FACTOR DKSA-RELATED"/>
    <property type="match status" value="1"/>
</dbReference>
<dbReference type="AlphaFoldDB" id="A0A5C5VYI0"/>
<dbReference type="GO" id="GO:0008270">
    <property type="term" value="F:zinc ion binding"/>
    <property type="evidence" value="ECO:0007669"/>
    <property type="project" value="UniProtKB-KW"/>
</dbReference>
<keyword evidence="3" id="KW-0862">Zinc</keyword>
<dbReference type="PROSITE" id="PS51128">
    <property type="entry name" value="ZF_DKSA_2"/>
    <property type="match status" value="1"/>
</dbReference>
<dbReference type="Gene3D" id="1.20.120.910">
    <property type="entry name" value="DksA, coiled-coil domain"/>
    <property type="match status" value="1"/>
</dbReference>
<dbReference type="InterPro" id="IPR037187">
    <property type="entry name" value="DnaK_N"/>
</dbReference>
<name>A0A5C5VYI0_9BACT</name>
<evidence type="ECO:0000259" key="5">
    <source>
        <dbReference type="Pfam" id="PF01258"/>
    </source>
</evidence>
<comment type="caution">
    <text evidence="6">The sequence shown here is derived from an EMBL/GenBank/DDBJ whole genome shotgun (WGS) entry which is preliminary data.</text>
</comment>
<dbReference type="PANTHER" id="PTHR33823:SF4">
    <property type="entry name" value="GENERAL STRESS PROTEIN 16O"/>
    <property type="match status" value="1"/>
</dbReference>
<evidence type="ECO:0000313" key="6">
    <source>
        <dbReference type="EMBL" id="TWT42562.1"/>
    </source>
</evidence>
<feature type="zinc finger region" description="dksA C4-type" evidence="4">
    <location>
        <begin position="91"/>
        <end position="115"/>
    </location>
</feature>
<feature type="domain" description="Zinc finger DksA/TraR C4-type" evidence="5">
    <location>
        <begin position="87"/>
        <end position="120"/>
    </location>
</feature>
<evidence type="ECO:0000256" key="2">
    <source>
        <dbReference type="ARBA" id="ARBA00022771"/>
    </source>
</evidence>
<keyword evidence="7" id="KW-1185">Reference proteome</keyword>
<evidence type="ECO:0000256" key="4">
    <source>
        <dbReference type="PROSITE-ProRule" id="PRU00510"/>
    </source>
</evidence>
<gene>
    <name evidence="6" type="primary">yocK_2</name>
    <name evidence="6" type="ORF">Pla111_28670</name>
</gene>
<evidence type="ECO:0000256" key="3">
    <source>
        <dbReference type="ARBA" id="ARBA00022833"/>
    </source>
</evidence>
<dbReference type="Pfam" id="PF01258">
    <property type="entry name" value="zf-dskA_traR"/>
    <property type="match status" value="1"/>
</dbReference>
<keyword evidence="2" id="KW-0863">Zinc-finger</keyword>
<dbReference type="Proteomes" id="UP000318995">
    <property type="component" value="Unassembled WGS sequence"/>
</dbReference>
<evidence type="ECO:0000256" key="1">
    <source>
        <dbReference type="ARBA" id="ARBA00022723"/>
    </source>
</evidence>
<dbReference type="EMBL" id="SJPH01000007">
    <property type="protein sequence ID" value="TWT42562.1"/>
    <property type="molecule type" value="Genomic_DNA"/>
</dbReference>
<dbReference type="SUPFAM" id="SSF57716">
    <property type="entry name" value="Glucocorticoid receptor-like (DNA-binding domain)"/>
    <property type="match status" value="1"/>
</dbReference>
<sequence length="122" mass="13279">MKKADLEAYRQRLMLLRARLCGDVSALAKSALHGAAEQGGAASSMPIHMAELGSEAFEQEFNLSVMETEEDAISSIDAALRRIEEETFGTCTGCEGTIPKMRLNAIPYAPMCVRCAEQEEAH</sequence>
<evidence type="ECO:0000313" key="7">
    <source>
        <dbReference type="Proteomes" id="UP000318995"/>
    </source>
</evidence>
<dbReference type="InterPro" id="IPR000962">
    <property type="entry name" value="Znf_DskA_TraR"/>
</dbReference>
<reference evidence="6 7" key="1">
    <citation type="submission" date="2019-02" db="EMBL/GenBank/DDBJ databases">
        <title>Deep-cultivation of Planctomycetes and their phenomic and genomic characterization uncovers novel biology.</title>
        <authorList>
            <person name="Wiegand S."/>
            <person name="Jogler M."/>
            <person name="Boedeker C."/>
            <person name="Pinto D."/>
            <person name="Vollmers J."/>
            <person name="Rivas-Marin E."/>
            <person name="Kohn T."/>
            <person name="Peeters S.H."/>
            <person name="Heuer A."/>
            <person name="Rast P."/>
            <person name="Oberbeckmann S."/>
            <person name="Bunk B."/>
            <person name="Jeske O."/>
            <person name="Meyerdierks A."/>
            <person name="Storesund J.E."/>
            <person name="Kallscheuer N."/>
            <person name="Luecker S."/>
            <person name="Lage O.M."/>
            <person name="Pohl T."/>
            <person name="Merkel B.J."/>
            <person name="Hornburger P."/>
            <person name="Mueller R.-W."/>
            <person name="Bruemmer F."/>
            <person name="Labrenz M."/>
            <person name="Spormann A.M."/>
            <person name="Op Den Camp H."/>
            <person name="Overmann J."/>
            <person name="Amann R."/>
            <person name="Jetten M.S.M."/>
            <person name="Mascher T."/>
            <person name="Medema M.H."/>
            <person name="Devos D.P."/>
            <person name="Kaster A.-K."/>
            <person name="Ovreas L."/>
            <person name="Rohde M."/>
            <person name="Galperin M.Y."/>
            <person name="Jogler C."/>
        </authorList>
    </citation>
    <scope>NUCLEOTIDE SEQUENCE [LARGE SCALE GENOMIC DNA]</scope>
    <source>
        <strain evidence="6 7">Pla111</strain>
    </source>
</reference>
<protein>
    <submittedName>
        <fullName evidence="6">General stress protein 16O</fullName>
    </submittedName>
</protein>
<proteinExistence type="predicted"/>
<dbReference type="OrthoDB" id="9811543at2"/>
<keyword evidence="1" id="KW-0479">Metal-binding</keyword>
<dbReference type="RefSeq" id="WP_146575079.1">
    <property type="nucleotide sequence ID" value="NZ_SJPH01000007.1"/>
</dbReference>